<dbReference type="AlphaFoldDB" id="A0A060CF37"/>
<dbReference type="Pfam" id="PF04464">
    <property type="entry name" value="Glyphos_transf"/>
    <property type="match status" value="1"/>
</dbReference>
<dbReference type="GO" id="GO:0047355">
    <property type="term" value="F:CDP-glycerol glycerophosphotransferase activity"/>
    <property type="evidence" value="ECO:0007669"/>
    <property type="project" value="InterPro"/>
</dbReference>
<sequence>MLKKTLLVLARKNSLFAGAKRWYQSVRDLYYRQLRIDKKLIVFEAFQSKRYADSPKAIYEYMLDCSEFSEYRFIWLLDNPDKYRYLESNGRTRVVAHDT</sequence>
<dbReference type="InterPro" id="IPR007554">
    <property type="entry name" value="Glycerophosphate_synth"/>
</dbReference>
<feature type="non-terminal residue" evidence="1">
    <location>
        <position position="99"/>
    </location>
</feature>
<dbReference type="GO" id="GO:0016020">
    <property type="term" value="C:membrane"/>
    <property type="evidence" value="ECO:0007669"/>
    <property type="project" value="InterPro"/>
</dbReference>
<evidence type="ECO:0000313" key="1">
    <source>
        <dbReference type="EMBL" id="AIA95278.1"/>
    </source>
</evidence>
<proteinExistence type="predicted"/>
<name>A0A060CF37_9STAP</name>
<dbReference type="InterPro" id="IPR043149">
    <property type="entry name" value="TagF_N"/>
</dbReference>
<dbReference type="Gene3D" id="3.40.50.11820">
    <property type="match status" value="1"/>
</dbReference>
<accession>A0A060CF37</accession>
<organism evidence="1">
    <name type="scientific">uncultured Staphylococcus sp</name>
    <dbReference type="NCBI Taxonomy" id="189668"/>
    <lineage>
        <taxon>Bacteria</taxon>
        <taxon>Bacillati</taxon>
        <taxon>Bacillota</taxon>
        <taxon>Bacilli</taxon>
        <taxon>Bacillales</taxon>
        <taxon>Staphylococcaceae</taxon>
        <taxon>Staphylococcus</taxon>
        <taxon>environmental samples</taxon>
    </lineage>
</organism>
<dbReference type="EMBL" id="KF127918">
    <property type="protein sequence ID" value="AIA95278.1"/>
    <property type="molecule type" value="Genomic_DNA"/>
</dbReference>
<protein>
    <submittedName>
        <fullName evidence="1">CAZy families GT2 protein</fullName>
    </submittedName>
</protein>
<reference evidence="1" key="1">
    <citation type="journal article" date="2013" name="Environ. Microbiol.">
        <title>Seasonally variable intestinal metagenomes of the red palm weevil (Rhynchophorus ferrugineus).</title>
        <authorList>
            <person name="Jia S."/>
            <person name="Zhang X."/>
            <person name="Zhang G."/>
            <person name="Yin A."/>
            <person name="Zhang S."/>
            <person name="Li F."/>
            <person name="Wang L."/>
            <person name="Zhao D."/>
            <person name="Yun Q."/>
            <person name="Tala"/>
            <person name="Wang J."/>
            <person name="Sun G."/>
            <person name="Baabdullah M."/>
            <person name="Yu X."/>
            <person name="Hu S."/>
            <person name="Al-Mssallem I.S."/>
            <person name="Yu J."/>
        </authorList>
    </citation>
    <scope>NUCLEOTIDE SEQUENCE</scope>
</reference>